<dbReference type="AlphaFoldDB" id="M5DN85"/>
<sequence>MNKVTVDAEALRKILSALNGPDHLIREIQVTSDFNGQNCPITTLTKQWNDANLAAAVHEQETRRGCSDDAARYRWLRDRDINQIELRGLFVGQTPENIVINGIDLDKAVDVAMSTDN</sequence>
<evidence type="ECO:0000313" key="1">
    <source>
        <dbReference type="EMBL" id="CCU70908.1"/>
    </source>
</evidence>
<dbReference type="KEGG" id="tol:TOL_0469"/>
<proteinExistence type="predicted"/>
<dbReference type="GeneID" id="79175457"/>
<dbReference type="PATRIC" id="fig|1298593.3.peg.448"/>
<name>M5DN85_9GAMM</name>
<protein>
    <submittedName>
        <fullName evidence="1">Uncharacterized protein</fullName>
    </submittedName>
</protein>
<organism evidence="1 2">
    <name type="scientific">Thalassolituus oleivorans MIL-1</name>
    <dbReference type="NCBI Taxonomy" id="1298593"/>
    <lineage>
        <taxon>Bacteria</taxon>
        <taxon>Pseudomonadati</taxon>
        <taxon>Pseudomonadota</taxon>
        <taxon>Gammaproteobacteria</taxon>
        <taxon>Oceanospirillales</taxon>
        <taxon>Oceanospirillaceae</taxon>
        <taxon>Thalassolituus</taxon>
    </lineage>
</organism>
<keyword evidence="2" id="KW-1185">Reference proteome</keyword>
<dbReference type="RefSeq" id="WP_015485648.1">
    <property type="nucleotide sequence ID" value="NC_020888.1"/>
</dbReference>
<dbReference type="Proteomes" id="UP000011866">
    <property type="component" value="Chromosome"/>
</dbReference>
<gene>
    <name evidence="1" type="ORF">TOL_0469</name>
</gene>
<dbReference type="EMBL" id="HF680312">
    <property type="protein sequence ID" value="CCU70908.1"/>
    <property type="molecule type" value="Genomic_DNA"/>
</dbReference>
<accession>M5DN85</accession>
<dbReference type="HOGENOM" id="CLU_2083728_0_0_6"/>
<reference evidence="1 2" key="1">
    <citation type="journal article" date="2013" name="Genome Announc.">
        <title>Genome Sequence of Thalassolituus oleivorans MIL-1 (DSM 14913T).</title>
        <authorList>
            <person name="Golyshin P.N."/>
            <person name="Werner J."/>
            <person name="Chernikova T.N."/>
            <person name="Tran H."/>
            <person name="Ferrer M."/>
            <person name="Yakimov M.M."/>
            <person name="Teeling H."/>
            <person name="Golyshina O.V."/>
        </authorList>
    </citation>
    <scope>NUCLEOTIDE SEQUENCE [LARGE SCALE GENOMIC DNA]</scope>
    <source>
        <strain evidence="1 2">MIL-1</strain>
    </source>
</reference>
<evidence type="ECO:0000313" key="2">
    <source>
        <dbReference type="Proteomes" id="UP000011866"/>
    </source>
</evidence>